<dbReference type="SUPFAM" id="SSF53901">
    <property type="entry name" value="Thiolase-like"/>
    <property type="match status" value="2"/>
</dbReference>
<dbReference type="Proteomes" id="UP000235584">
    <property type="component" value="Chromosome"/>
</dbReference>
<name>A0A2K9NUJ9_BACTC</name>
<keyword evidence="2" id="KW-0808">Transferase</keyword>
<dbReference type="InterPro" id="IPR012328">
    <property type="entry name" value="Chalcone/stilbene_synt_C"/>
</dbReference>
<dbReference type="PANTHER" id="PTHR11877:SF99">
    <property type="entry name" value="1,3,6,8-TETRAHYDROXYNAPHTHALENE SYNTHASE"/>
    <property type="match status" value="1"/>
</dbReference>
<evidence type="ECO:0000256" key="2">
    <source>
        <dbReference type="ARBA" id="ARBA00022679"/>
    </source>
</evidence>
<evidence type="ECO:0000313" key="4">
    <source>
        <dbReference type="EMBL" id="AUN99193.1"/>
    </source>
</evidence>
<dbReference type="PIRSF" id="PIRSF000451">
    <property type="entry name" value="PKS_III"/>
    <property type="match status" value="1"/>
</dbReference>
<proteinExistence type="inferred from homology"/>
<dbReference type="GO" id="GO:0016747">
    <property type="term" value="F:acyltransferase activity, transferring groups other than amino-acyl groups"/>
    <property type="evidence" value="ECO:0007669"/>
    <property type="project" value="InterPro"/>
</dbReference>
<evidence type="ECO:0000256" key="1">
    <source>
        <dbReference type="ARBA" id="ARBA00005531"/>
    </source>
</evidence>
<keyword evidence="3" id="KW-0012">Acyltransferase</keyword>
<dbReference type="KEGG" id="bsto:C0V70_13990"/>
<evidence type="ECO:0000256" key="3">
    <source>
        <dbReference type="ARBA" id="ARBA00023315"/>
    </source>
</evidence>
<keyword evidence="5" id="KW-1185">Reference proteome</keyword>
<organism evidence="4 5">
    <name type="scientific">Bacteriovorax stolpii</name>
    <name type="common">Bdellovibrio stolpii</name>
    <dbReference type="NCBI Taxonomy" id="960"/>
    <lineage>
        <taxon>Bacteria</taxon>
        <taxon>Pseudomonadati</taxon>
        <taxon>Bdellovibrionota</taxon>
        <taxon>Bacteriovoracia</taxon>
        <taxon>Bacteriovoracales</taxon>
        <taxon>Bacteriovoracaceae</taxon>
        <taxon>Bacteriovorax</taxon>
    </lineage>
</organism>
<gene>
    <name evidence="4" type="ORF">C0V70_13990</name>
</gene>
<dbReference type="AlphaFoldDB" id="A0A2K9NUJ9"/>
<dbReference type="GO" id="GO:0030639">
    <property type="term" value="P:polyketide biosynthetic process"/>
    <property type="evidence" value="ECO:0007669"/>
    <property type="project" value="TreeGrafter"/>
</dbReference>
<dbReference type="CDD" id="cd00831">
    <property type="entry name" value="CHS_like"/>
    <property type="match status" value="1"/>
</dbReference>
<dbReference type="GO" id="GO:0016020">
    <property type="term" value="C:membrane"/>
    <property type="evidence" value="ECO:0007669"/>
    <property type="project" value="InterPro"/>
</dbReference>
<dbReference type="RefSeq" id="WP_102244484.1">
    <property type="nucleotide sequence ID" value="NZ_CP025704.1"/>
</dbReference>
<dbReference type="Pfam" id="PF02797">
    <property type="entry name" value="Chal_sti_synt_C"/>
    <property type="match status" value="1"/>
</dbReference>
<accession>A0A2K9NUJ9</accession>
<dbReference type="InterPro" id="IPR016039">
    <property type="entry name" value="Thiolase-like"/>
</dbReference>
<protein>
    <submittedName>
        <fullName evidence="4">Type III polyketide synthase</fullName>
    </submittedName>
</protein>
<dbReference type="Gene3D" id="3.40.47.10">
    <property type="match status" value="2"/>
</dbReference>
<dbReference type="OrthoDB" id="9786288at2"/>
<reference evidence="4 5" key="1">
    <citation type="submission" date="2018-01" db="EMBL/GenBank/DDBJ databases">
        <title>Complete genome sequence of Bacteriovorax stolpii DSM12778.</title>
        <authorList>
            <person name="Tang B."/>
            <person name="Chang J."/>
        </authorList>
    </citation>
    <scope>NUCLEOTIDE SEQUENCE [LARGE SCALE GENOMIC DNA]</scope>
    <source>
        <strain evidence="4 5">DSM 12778</strain>
    </source>
</reference>
<dbReference type="InterPro" id="IPR011141">
    <property type="entry name" value="Polyketide_synthase_type-III"/>
</dbReference>
<comment type="similarity">
    <text evidence="1">Belongs to the thiolase-like superfamily. Chalcone/stilbene synthases family.</text>
</comment>
<sequence length="350" mass="38459">MSAIYSVATNFPDIYVSQEEIMKEIASLWPDKKSYVEQFHNASQVNGRHLSIPLEKYKSLGDVGERSKRWLEVALALQTINVQNLLNQAGLKPSDISLIATTTVTGLAIPTLEARLMNKLPFKENTKRLPIFGLGCLGGVAGINRVNDYLKGHPKEAALLLASELCTLTFQFQDKSVANLVGTSLFADGTAAVLMVGEEHPLYKDSQFQILAGESYFYPNTERIMGWDLVSSGFQIVLSGDVPKIVEEKVKPNLEDFLSGKKLTGSDINFMVSHPGGPKVLDKLSEISGKAPEEFKHSWTSLREKGNMSSVSVLHVLEKTIADKKARNEIGLMLAMGPAFCSEMALIKKL</sequence>
<dbReference type="GO" id="GO:0006633">
    <property type="term" value="P:fatty acid biosynthetic process"/>
    <property type="evidence" value="ECO:0007669"/>
    <property type="project" value="InterPro"/>
</dbReference>
<dbReference type="PANTHER" id="PTHR11877">
    <property type="entry name" value="HYDROXYMETHYLGLUTARYL-COA SYNTHASE"/>
    <property type="match status" value="1"/>
</dbReference>
<dbReference type="InterPro" id="IPR013601">
    <property type="entry name" value="FAE1_typ3_polyketide_synth"/>
</dbReference>
<dbReference type="Pfam" id="PF08392">
    <property type="entry name" value="FAE1_CUT1_RppA"/>
    <property type="match status" value="1"/>
</dbReference>
<dbReference type="EMBL" id="CP025704">
    <property type="protein sequence ID" value="AUN99193.1"/>
    <property type="molecule type" value="Genomic_DNA"/>
</dbReference>
<evidence type="ECO:0000313" key="5">
    <source>
        <dbReference type="Proteomes" id="UP000235584"/>
    </source>
</evidence>